<evidence type="ECO:0000313" key="1">
    <source>
        <dbReference type="EMBL" id="KAJ2991270.1"/>
    </source>
</evidence>
<comment type="caution">
    <text evidence="1">The sequence shown here is derived from an EMBL/GenBank/DDBJ whole genome shotgun (WGS) entry which is preliminary data.</text>
</comment>
<proteinExistence type="predicted"/>
<accession>A0ACC1PEV5</accession>
<keyword evidence="2" id="KW-1185">Reference proteome</keyword>
<evidence type="ECO:0000313" key="2">
    <source>
        <dbReference type="Proteomes" id="UP001143856"/>
    </source>
</evidence>
<dbReference type="EMBL" id="JAPDGR010000343">
    <property type="protein sequence ID" value="KAJ2991270.1"/>
    <property type="molecule type" value="Genomic_DNA"/>
</dbReference>
<sequence length="245" mass="28005">MDRRIVNFDTTWQNVQASACSLAAYAQHNQLNMPRLFGELFATYFYQRSARELLYVAYHVSRAFGTDYNTPLSTMVQMTAWVGEPPANSALMLARTTTHFGDRYNIPLFVPILVITPVAELVIDIFWNSFISCWMQDMLTRSLTQAPPHQCARDRDQYIVDQVYFQLGIPVPSLKDTQSRDFDLVSDARLSSTYAEVGIHEQANYGPRVPMGDVQRHRVTSSNRLLSSFIELPPPLKFSLSECDY</sequence>
<protein>
    <submittedName>
        <fullName evidence="1">Uncharacterized protein</fullName>
    </submittedName>
</protein>
<gene>
    <name evidence="1" type="ORF">NUW58_g2574</name>
</gene>
<organism evidence="1 2">
    <name type="scientific">Xylaria curta</name>
    <dbReference type="NCBI Taxonomy" id="42375"/>
    <lineage>
        <taxon>Eukaryota</taxon>
        <taxon>Fungi</taxon>
        <taxon>Dikarya</taxon>
        <taxon>Ascomycota</taxon>
        <taxon>Pezizomycotina</taxon>
        <taxon>Sordariomycetes</taxon>
        <taxon>Xylariomycetidae</taxon>
        <taxon>Xylariales</taxon>
        <taxon>Xylariaceae</taxon>
        <taxon>Xylaria</taxon>
    </lineage>
</organism>
<dbReference type="Proteomes" id="UP001143856">
    <property type="component" value="Unassembled WGS sequence"/>
</dbReference>
<reference evidence="1" key="1">
    <citation type="submission" date="2022-10" db="EMBL/GenBank/DDBJ databases">
        <title>Genome Sequence of Xylaria curta.</title>
        <authorList>
            <person name="Buettner E."/>
        </authorList>
    </citation>
    <scope>NUCLEOTIDE SEQUENCE</scope>
    <source>
        <strain evidence="1">Babe10</strain>
    </source>
</reference>
<name>A0ACC1PEV5_9PEZI</name>